<feature type="compositionally biased region" description="Basic and acidic residues" evidence="1">
    <location>
        <begin position="257"/>
        <end position="280"/>
    </location>
</feature>
<gene>
    <name evidence="2" type="ORF">IMSHALPRED_006711</name>
</gene>
<reference evidence="2" key="1">
    <citation type="submission" date="2021-03" db="EMBL/GenBank/DDBJ databases">
        <authorList>
            <person name="Tagirdzhanova G."/>
        </authorList>
    </citation>
    <scope>NUCLEOTIDE SEQUENCE</scope>
</reference>
<dbReference type="GO" id="GO:0005777">
    <property type="term" value="C:peroxisome"/>
    <property type="evidence" value="ECO:0007669"/>
    <property type="project" value="TreeGrafter"/>
</dbReference>
<dbReference type="PANTHER" id="PTHR11941:SF75">
    <property type="entry name" value="ENOYL-COA HYDRATASE_ISOMERASE FAMILY PROTEIN"/>
    <property type="match status" value="1"/>
</dbReference>
<dbReference type="Pfam" id="PF00378">
    <property type="entry name" value="ECH_1"/>
    <property type="match status" value="1"/>
</dbReference>
<dbReference type="Gene3D" id="3.90.226.10">
    <property type="entry name" value="2-enoyl-CoA Hydratase, Chain A, domain 1"/>
    <property type="match status" value="1"/>
</dbReference>
<sequence>MPPIPPLFTLPIHPNGRITCTQPSPRLYLLTFESPPDNRLTPSFCSSFLLALDILDHRFPKGVVVTTSGIQKFYSNGLDFESAVKEGKRFWGGSLYPLWRRLLTYIYPNPKSIEPLGTLYPMPTIALLPGHAFAGGFMTAMMHDYRFMNPHRGFLCLNELDFGAPFKPAMASIFRQKVPNPNTFRTMILESKRFGALEGLKEGLVDGLGGMEEVMVFVREMALLDRAKTGVYGMAKREMWGETVGYLDRVDEGERKWDKDLEDSAKRQEEEKARVEDWERGGAGGRSKL</sequence>
<keyword evidence="3" id="KW-1185">Reference proteome</keyword>
<evidence type="ECO:0000313" key="3">
    <source>
        <dbReference type="Proteomes" id="UP000664534"/>
    </source>
</evidence>
<dbReference type="Proteomes" id="UP000664534">
    <property type="component" value="Unassembled WGS sequence"/>
</dbReference>
<dbReference type="AlphaFoldDB" id="A0A8H3FJ37"/>
<comment type="caution">
    <text evidence="2">The sequence shown here is derived from an EMBL/GenBank/DDBJ whole genome shotgun (WGS) entry which is preliminary data.</text>
</comment>
<dbReference type="InterPro" id="IPR029045">
    <property type="entry name" value="ClpP/crotonase-like_dom_sf"/>
</dbReference>
<evidence type="ECO:0000313" key="2">
    <source>
        <dbReference type="EMBL" id="CAF9925561.1"/>
    </source>
</evidence>
<dbReference type="InterPro" id="IPR001753">
    <property type="entry name" value="Enoyl-CoA_hydra/iso"/>
</dbReference>
<dbReference type="GO" id="GO:0004165">
    <property type="term" value="F:delta(3)-delta(2)-enoyl-CoA isomerase activity"/>
    <property type="evidence" value="ECO:0007669"/>
    <property type="project" value="TreeGrafter"/>
</dbReference>
<protein>
    <submittedName>
        <fullName evidence="2">Uncharacterized protein</fullName>
    </submittedName>
</protein>
<dbReference type="PANTHER" id="PTHR11941">
    <property type="entry name" value="ENOYL-COA HYDRATASE-RELATED"/>
    <property type="match status" value="1"/>
</dbReference>
<dbReference type="GO" id="GO:0006635">
    <property type="term" value="P:fatty acid beta-oxidation"/>
    <property type="evidence" value="ECO:0007669"/>
    <property type="project" value="TreeGrafter"/>
</dbReference>
<dbReference type="OrthoDB" id="1696280at2759"/>
<proteinExistence type="predicted"/>
<dbReference type="CDD" id="cd06558">
    <property type="entry name" value="crotonase-like"/>
    <property type="match status" value="1"/>
</dbReference>
<evidence type="ECO:0000256" key="1">
    <source>
        <dbReference type="SAM" id="MobiDB-lite"/>
    </source>
</evidence>
<feature type="region of interest" description="Disordered" evidence="1">
    <location>
        <begin position="257"/>
        <end position="289"/>
    </location>
</feature>
<name>A0A8H3FJ37_9LECA</name>
<organism evidence="2 3">
    <name type="scientific">Imshaugia aleurites</name>
    <dbReference type="NCBI Taxonomy" id="172621"/>
    <lineage>
        <taxon>Eukaryota</taxon>
        <taxon>Fungi</taxon>
        <taxon>Dikarya</taxon>
        <taxon>Ascomycota</taxon>
        <taxon>Pezizomycotina</taxon>
        <taxon>Lecanoromycetes</taxon>
        <taxon>OSLEUM clade</taxon>
        <taxon>Lecanoromycetidae</taxon>
        <taxon>Lecanorales</taxon>
        <taxon>Lecanorineae</taxon>
        <taxon>Parmeliaceae</taxon>
        <taxon>Imshaugia</taxon>
    </lineage>
</organism>
<dbReference type="EMBL" id="CAJPDT010000040">
    <property type="protein sequence ID" value="CAF9925561.1"/>
    <property type="molecule type" value="Genomic_DNA"/>
</dbReference>
<dbReference type="SUPFAM" id="SSF52096">
    <property type="entry name" value="ClpP/crotonase"/>
    <property type="match status" value="1"/>
</dbReference>
<accession>A0A8H3FJ37</accession>